<evidence type="ECO:0000313" key="1">
    <source>
        <dbReference type="EMBL" id="GAH81073.1"/>
    </source>
</evidence>
<feature type="non-terminal residue" evidence="1">
    <location>
        <position position="1"/>
    </location>
</feature>
<name>X1KG84_9ZZZZ</name>
<accession>X1KG84</accession>
<comment type="caution">
    <text evidence="1">The sequence shown here is derived from an EMBL/GenBank/DDBJ whole genome shotgun (WGS) entry which is preliminary data.</text>
</comment>
<organism evidence="1">
    <name type="scientific">marine sediment metagenome</name>
    <dbReference type="NCBI Taxonomy" id="412755"/>
    <lineage>
        <taxon>unclassified sequences</taxon>
        <taxon>metagenomes</taxon>
        <taxon>ecological metagenomes</taxon>
    </lineage>
</organism>
<dbReference type="EMBL" id="BARU01042088">
    <property type="protein sequence ID" value="GAH81073.1"/>
    <property type="molecule type" value="Genomic_DNA"/>
</dbReference>
<reference evidence="1" key="1">
    <citation type="journal article" date="2014" name="Front. Microbiol.">
        <title>High frequency of phylogenetically diverse reductive dehalogenase-homologous genes in deep subseafloor sedimentary metagenomes.</title>
        <authorList>
            <person name="Kawai M."/>
            <person name="Futagami T."/>
            <person name="Toyoda A."/>
            <person name="Takaki Y."/>
            <person name="Nishi S."/>
            <person name="Hori S."/>
            <person name="Arai W."/>
            <person name="Tsubouchi T."/>
            <person name="Morono Y."/>
            <person name="Uchiyama I."/>
            <person name="Ito T."/>
            <person name="Fujiyama A."/>
            <person name="Inagaki F."/>
            <person name="Takami H."/>
        </authorList>
    </citation>
    <scope>NUCLEOTIDE SEQUENCE</scope>
    <source>
        <strain evidence="1">Expedition CK06-06</strain>
    </source>
</reference>
<gene>
    <name evidence="1" type="ORF">S03H2_64743</name>
</gene>
<sequence length="213" mass="24280">REDRNLWHRDGFKYAPQYAPRWNLEAQKKAYQEGLRTDWDNPNSVDIHGTRHIVNLKAYFSKEISKSPDIAKPGRPGEKCPVCGGAMVTIEGNFRCDDCSYSKTHVSGMLWGCSVILYDTPISSPPAWDVPLPPDQFTLTAIDDGFRCVWDDPYDPDFSLKIYLTLPLRQSSLKLRRSLFYVGARHPGDPLDFLGLITYFQNLANVTWGPFFA</sequence>
<dbReference type="AlphaFoldDB" id="X1KG84"/>
<proteinExistence type="predicted"/>
<feature type="non-terminal residue" evidence="1">
    <location>
        <position position="213"/>
    </location>
</feature>
<protein>
    <submittedName>
        <fullName evidence="1">Uncharacterized protein</fullName>
    </submittedName>
</protein>